<organism evidence="5 6">
    <name type="scientific">Rossellomorea pakistanensis</name>
    <dbReference type="NCBI Taxonomy" id="992288"/>
    <lineage>
        <taxon>Bacteria</taxon>
        <taxon>Bacillati</taxon>
        <taxon>Bacillota</taxon>
        <taxon>Bacilli</taxon>
        <taxon>Bacillales</taxon>
        <taxon>Bacillaceae</taxon>
        <taxon>Rossellomorea</taxon>
    </lineage>
</organism>
<dbReference type="PANTHER" id="PTHR34384">
    <property type="entry name" value="L-2,3-DIAMINOPROPANOATE--CITRATE LIGASE"/>
    <property type="match status" value="1"/>
</dbReference>
<dbReference type="Gene3D" id="1.10.510.40">
    <property type="match status" value="1"/>
</dbReference>
<dbReference type="InterPro" id="IPR007310">
    <property type="entry name" value="Aerobactin_biosyn_IucA/IucC_N"/>
</dbReference>
<reference evidence="5 6" key="1">
    <citation type="submission" date="2021-01" db="EMBL/GenBank/DDBJ databases">
        <title>Genomic Encyclopedia of Type Strains, Phase IV (KMG-IV): sequencing the most valuable type-strain genomes for metagenomic binning, comparative biology and taxonomic classification.</title>
        <authorList>
            <person name="Goeker M."/>
        </authorList>
    </citation>
    <scope>NUCLEOTIDE SEQUENCE [LARGE SCALE GENOMIC DNA]</scope>
    <source>
        <strain evidence="5 6">DSM 24834</strain>
    </source>
</reference>
<protein>
    <submittedName>
        <fullName evidence="5">Siderophore synthetase component</fullName>
    </submittedName>
</protein>
<evidence type="ECO:0000256" key="2">
    <source>
        <dbReference type="ARBA" id="ARBA00007832"/>
    </source>
</evidence>
<feature type="domain" description="Aerobactin siderophore biosynthesis IucA/IucC N-terminal" evidence="3">
    <location>
        <begin position="145"/>
        <end position="393"/>
    </location>
</feature>
<dbReference type="PANTHER" id="PTHR34384:SF6">
    <property type="entry name" value="STAPHYLOFERRIN B SYNTHASE"/>
    <property type="match status" value="1"/>
</dbReference>
<comment type="similarity">
    <text evidence="2">Belongs to the IucA/IucC family.</text>
</comment>
<dbReference type="Pfam" id="PF04183">
    <property type="entry name" value="IucA_IucC"/>
    <property type="match status" value="1"/>
</dbReference>
<evidence type="ECO:0000313" key="6">
    <source>
        <dbReference type="Proteomes" id="UP001646157"/>
    </source>
</evidence>
<evidence type="ECO:0000256" key="1">
    <source>
        <dbReference type="ARBA" id="ARBA00004924"/>
    </source>
</evidence>
<dbReference type="Gene3D" id="3.30.310.280">
    <property type="match status" value="1"/>
</dbReference>
<keyword evidence="6" id="KW-1185">Reference proteome</keyword>
<dbReference type="EMBL" id="JAFBDZ010000004">
    <property type="protein sequence ID" value="MBM7587537.1"/>
    <property type="molecule type" value="Genomic_DNA"/>
</dbReference>
<gene>
    <name evidence="5" type="ORF">JOC86_004110</name>
</gene>
<name>A0ABS2NI39_9BACI</name>
<evidence type="ECO:0000313" key="5">
    <source>
        <dbReference type="EMBL" id="MBM7587537.1"/>
    </source>
</evidence>
<sequence>MLFSSEIQRVFKSDHWKKVNKKLIGKMLAEYMYEDMINPNILSEEGENIEYALQVAESKHYHYIAQRRFFDSFDVKWTTVYIVENGERKEADSAIELLVDLQEVIGMSSETAGHLIKEMNSTLIADAHLLEKESKSSDELIHEDYALLEGYMTGHPWITYNKGRIGFGYDDYLAYAPEQQKEVKLYWVAVHKEIASFQSVEGLSYRNLISNELSETDRSRFEQKVKEKGEDPSHYYFLPVHEWQWKNTLIQNFPEDIAKGQIIPLGEGEDRYLPQQSIRTFVNQTNKKKFHVKLPMSILNTLVYRGLPSERTLIAPMVTEFIKGIGERDPFLKNECQVILPGENASINVDHRYYTKLKQAPYQYLEMLGTIWRESIYTYLEDGEQAITLAALLYEDHENKPYIASLIEESGLEAEEWLQQFFKVIMDPLLHYLYQYGTVFSPHGQNTIVVLKDAKPHRLAIKDFVDDVNITDQDFPELKGLSKEFKAVLRTEPPEGLTQFIFTGLFICHLRYLSNLLVNNQMISEETFWGLLADSIVNYQERFPHLQERYELFDFFKPELTKLCLNRNRMVDYGYSDDDDRPHASEFGKVTNALSLFQEKRTVGSI</sequence>
<evidence type="ECO:0000259" key="4">
    <source>
        <dbReference type="Pfam" id="PF06276"/>
    </source>
</evidence>
<feature type="domain" description="Aerobactin siderophore biosynthesis IucA/IucC-like C-terminal" evidence="4">
    <location>
        <begin position="415"/>
        <end position="576"/>
    </location>
</feature>
<comment type="pathway">
    <text evidence="1">Siderophore biosynthesis.</text>
</comment>
<accession>A0ABS2NI39</accession>
<dbReference type="RefSeq" id="WP_205174686.1">
    <property type="nucleotide sequence ID" value="NZ_JAFBDZ010000004.1"/>
</dbReference>
<comment type="caution">
    <text evidence="5">The sequence shown here is derived from an EMBL/GenBank/DDBJ whole genome shotgun (WGS) entry which is preliminary data.</text>
</comment>
<dbReference type="InterPro" id="IPR022770">
    <property type="entry name" value="IucA/IucC-like_C"/>
</dbReference>
<dbReference type="Gene3D" id="6.10.250.3370">
    <property type="match status" value="1"/>
</dbReference>
<evidence type="ECO:0000259" key="3">
    <source>
        <dbReference type="Pfam" id="PF04183"/>
    </source>
</evidence>
<dbReference type="Pfam" id="PF06276">
    <property type="entry name" value="FhuF"/>
    <property type="match status" value="1"/>
</dbReference>
<proteinExistence type="inferred from homology"/>
<dbReference type="InterPro" id="IPR037455">
    <property type="entry name" value="LucA/IucC-like"/>
</dbReference>
<dbReference type="Proteomes" id="UP001646157">
    <property type="component" value="Unassembled WGS sequence"/>
</dbReference>